<evidence type="ECO:0000313" key="5">
    <source>
        <dbReference type="Proteomes" id="UP000641932"/>
    </source>
</evidence>
<sequence>MKFLAITLIVHAPHPVTGVRKPTQDRFREVLDNALLAEELGFDGFGVGERHERPFISSSPPVVLSHIAALTSRIRLFTAVTTLSLLDPVRAYEDYATLDHLSGGRLELIIGKGNGAAQRGLFQVTPEDQWDRNAESYEVFRRIWRQDKVTAKTRFRPELKDAEVWPRPLQQPVRVWHGSATSKESVDLAARHGDPLFSANVTNPIEPYAELIRYYRERWEHYGHDPAAIAVGAGTAGLYAARTSQEAIADYRPVFEGNLEFQKRLGLEPVFSTLEDFVERSSALIGSPQQIIEKVHCYHERFGHTVLHLHADAGGLTDRQHRDSLELFQSDIAPVLRREIPDPPFSWGPVLADPVSVPADR</sequence>
<dbReference type="InterPro" id="IPR011251">
    <property type="entry name" value="Luciferase-like_dom"/>
</dbReference>
<reference evidence="4" key="1">
    <citation type="journal article" date="2014" name="Int. J. Syst. Evol. Microbiol.">
        <title>Complete genome sequence of Corynebacterium casei LMG S-19264T (=DSM 44701T), isolated from a smear-ripened cheese.</title>
        <authorList>
            <consortium name="US DOE Joint Genome Institute (JGI-PGF)"/>
            <person name="Walter F."/>
            <person name="Albersmeier A."/>
            <person name="Kalinowski J."/>
            <person name="Ruckert C."/>
        </authorList>
    </citation>
    <scope>NUCLEOTIDE SEQUENCE</scope>
    <source>
        <strain evidence="4">CGMCC 4.7201</strain>
    </source>
</reference>
<accession>A0A917ZWE9</accession>
<dbReference type="InterPro" id="IPR036661">
    <property type="entry name" value="Luciferase-like_sf"/>
</dbReference>
<evidence type="ECO:0000256" key="2">
    <source>
        <dbReference type="ARBA" id="ARBA00023033"/>
    </source>
</evidence>
<comment type="caution">
    <text evidence="4">The sequence shown here is derived from an EMBL/GenBank/DDBJ whole genome shotgun (WGS) entry which is preliminary data.</text>
</comment>
<dbReference type="GO" id="GO:0005829">
    <property type="term" value="C:cytosol"/>
    <property type="evidence" value="ECO:0007669"/>
    <property type="project" value="TreeGrafter"/>
</dbReference>
<dbReference type="RefSeq" id="WP_189135381.1">
    <property type="nucleotide sequence ID" value="NZ_BMMS01000042.1"/>
</dbReference>
<organism evidence="4 5">
    <name type="scientific">Wenjunlia tyrosinilytica</name>
    <dbReference type="NCBI Taxonomy" id="1544741"/>
    <lineage>
        <taxon>Bacteria</taxon>
        <taxon>Bacillati</taxon>
        <taxon>Actinomycetota</taxon>
        <taxon>Actinomycetes</taxon>
        <taxon>Kitasatosporales</taxon>
        <taxon>Streptomycetaceae</taxon>
        <taxon>Wenjunlia</taxon>
    </lineage>
</organism>
<evidence type="ECO:0000313" key="4">
    <source>
        <dbReference type="EMBL" id="GGO98998.1"/>
    </source>
</evidence>
<dbReference type="InterPro" id="IPR050766">
    <property type="entry name" value="Bact_Lucif_Oxidored"/>
</dbReference>
<keyword evidence="5" id="KW-1185">Reference proteome</keyword>
<name>A0A917ZWE9_9ACTN</name>
<feature type="domain" description="Luciferase-like" evidence="3">
    <location>
        <begin position="1"/>
        <end position="303"/>
    </location>
</feature>
<gene>
    <name evidence="4" type="ORF">GCM10012280_64430</name>
</gene>
<evidence type="ECO:0000256" key="1">
    <source>
        <dbReference type="ARBA" id="ARBA00023002"/>
    </source>
</evidence>
<dbReference type="EMBL" id="BMMS01000042">
    <property type="protein sequence ID" value="GGO98998.1"/>
    <property type="molecule type" value="Genomic_DNA"/>
</dbReference>
<dbReference type="PANTHER" id="PTHR30137:SF8">
    <property type="entry name" value="BLR5498 PROTEIN"/>
    <property type="match status" value="1"/>
</dbReference>
<dbReference type="Pfam" id="PF00296">
    <property type="entry name" value="Bac_luciferase"/>
    <property type="match status" value="1"/>
</dbReference>
<keyword evidence="2 4" id="KW-0503">Monooxygenase</keyword>
<dbReference type="AlphaFoldDB" id="A0A917ZWE9"/>
<dbReference type="Gene3D" id="3.20.20.30">
    <property type="entry name" value="Luciferase-like domain"/>
    <property type="match status" value="1"/>
</dbReference>
<dbReference type="Proteomes" id="UP000641932">
    <property type="component" value="Unassembled WGS sequence"/>
</dbReference>
<reference evidence="4" key="2">
    <citation type="submission" date="2020-09" db="EMBL/GenBank/DDBJ databases">
        <authorList>
            <person name="Sun Q."/>
            <person name="Zhou Y."/>
        </authorList>
    </citation>
    <scope>NUCLEOTIDE SEQUENCE</scope>
    <source>
        <strain evidence="4">CGMCC 4.7201</strain>
    </source>
</reference>
<protein>
    <submittedName>
        <fullName evidence="4">Luciferase-like monooxygenase</fullName>
    </submittedName>
</protein>
<proteinExistence type="predicted"/>
<keyword evidence="1" id="KW-0560">Oxidoreductase</keyword>
<dbReference type="GO" id="GO:0016705">
    <property type="term" value="F:oxidoreductase activity, acting on paired donors, with incorporation or reduction of molecular oxygen"/>
    <property type="evidence" value="ECO:0007669"/>
    <property type="project" value="InterPro"/>
</dbReference>
<evidence type="ECO:0000259" key="3">
    <source>
        <dbReference type="Pfam" id="PF00296"/>
    </source>
</evidence>
<dbReference type="GO" id="GO:0004497">
    <property type="term" value="F:monooxygenase activity"/>
    <property type="evidence" value="ECO:0007669"/>
    <property type="project" value="UniProtKB-KW"/>
</dbReference>
<dbReference type="PANTHER" id="PTHR30137">
    <property type="entry name" value="LUCIFERASE-LIKE MONOOXYGENASE"/>
    <property type="match status" value="1"/>
</dbReference>
<dbReference type="SUPFAM" id="SSF51679">
    <property type="entry name" value="Bacterial luciferase-like"/>
    <property type="match status" value="1"/>
</dbReference>